<dbReference type="AlphaFoldDB" id="A0A5E4R7Z8"/>
<name>A0A5E4R7Z8_9NEOP</name>
<sequence>MHIDILGQIPNVRVPTSHATNSFDNRINMKFFIIAAACLAVAVAGPARGILTPESAGPIVIEGEGISVGPAIIKPEEGISVGPAIIKPEEGISVGPAIITPEEGISVGPAIIKPEEEGISVGPAFVESEEGISVGPAFVENYVPQQPALVQVVININKKPHVVDIPITQPAIVDEEIKPSPVDVIAIAPVEIGKPELPIMIHPIHN</sequence>
<dbReference type="Proteomes" id="UP000324832">
    <property type="component" value="Unassembled WGS sequence"/>
</dbReference>
<protein>
    <submittedName>
        <fullName evidence="1">Uncharacterized protein</fullName>
    </submittedName>
</protein>
<evidence type="ECO:0000313" key="1">
    <source>
        <dbReference type="EMBL" id="VVD05756.1"/>
    </source>
</evidence>
<reference evidence="1 2" key="1">
    <citation type="submission" date="2017-07" db="EMBL/GenBank/DDBJ databases">
        <authorList>
            <person name="Talla V."/>
            <person name="Backstrom N."/>
        </authorList>
    </citation>
    <scope>NUCLEOTIDE SEQUENCE [LARGE SCALE GENOMIC DNA]</scope>
</reference>
<evidence type="ECO:0000313" key="2">
    <source>
        <dbReference type="Proteomes" id="UP000324832"/>
    </source>
</evidence>
<keyword evidence="2" id="KW-1185">Reference proteome</keyword>
<dbReference type="EMBL" id="FZQP02007014">
    <property type="protein sequence ID" value="VVD05756.1"/>
    <property type="molecule type" value="Genomic_DNA"/>
</dbReference>
<proteinExistence type="predicted"/>
<organism evidence="1 2">
    <name type="scientific">Leptidea sinapis</name>
    <dbReference type="NCBI Taxonomy" id="189913"/>
    <lineage>
        <taxon>Eukaryota</taxon>
        <taxon>Metazoa</taxon>
        <taxon>Ecdysozoa</taxon>
        <taxon>Arthropoda</taxon>
        <taxon>Hexapoda</taxon>
        <taxon>Insecta</taxon>
        <taxon>Pterygota</taxon>
        <taxon>Neoptera</taxon>
        <taxon>Endopterygota</taxon>
        <taxon>Lepidoptera</taxon>
        <taxon>Glossata</taxon>
        <taxon>Ditrysia</taxon>
        <taxon>Papilionoidea</taxon>
        <taxon>Pieridae</taxon>
        <taxon>Dismorphiinae</taxon>
        <taxon>Leptidea</taxon>
    </lineage>
</organism>
<gene>
    <name evidence="1" type="ORF">LSINAPIS_LOCUS15229</name>
</gene>
<accession>A0A5E4R7Z8</accession>